<proteinExistence type="inferred from homology"/>
<dbReference type="Pfam" id="PF00436">
    <property type="entry name" value="SSB"/>
    <property type="match status" value="1"/>
</dbReference>
<dbReference type="SUPFAM" id="SSF50249">
    <property type="entry name" value="Nucleic acid-binding proteins"/>
    <property type="match status" value="1"/>
</dbReference>
<protein>
    <submittedName>
        <fullName evidence="3">Single-stranded DNA-binding protein</fullName>
    </submittedName>
</protein>
<dbReference type="PANTHER" id="PTHR10302:SF27">
    <property type="entry name" value="SINGLE-STRANDED DNA-BINDING PROTEIN"/>
    <property type="match status" value="1"/>
</dbReference>
<organism evidence="3">
    <name type="scientific">mine drainage metagenome</name>
    <dbReference type="NCBI Taxonomy" id="410659"/>
    <lineage>
        <taxon>unclassified sequences</taxon>
        <taxon>metagenomes</taxon>
        <taxon>ecological metagenomes</taxon>
    </lineage>
</organism>
<dbReference type="InterPro" id="IPR000424">
    <property type="entry name" value="Primosome_PriB/ssb"/>
</dbReference>
<dbReference type="GO" id="GO:0009295">
    <property type="term" value="C:nucleoid"/>
    <property type="evidence" value="ECO:0007669"/>
    <property type="project" value="TreeGrafter"/>
</dbReference>
<accession>A0A1J5PS88</accession>
<evidence type="ECO:0000313" key="3">
    <source>
        <dbReference type="EMBL" id="OIQ74002.1"/>
    </source>
</evidence>
<dbReference type="Gene3D" id="2.40.50.140">
    <property type="entry name" value="Nucleic acid-binding proteins"/>
    <property type="match status" value="1"/>
</dbReference>
<evidence type="ECO:0000256" key="1">
    <source>
        <dbReference type="ARBA" id="ARBA00023125"/>
    </source>
</evidence>
<evidence type="ECO:0000256" key="2">
    <source>
        <dbReference type="SAM" id="MobiDB-lite"/>
    </source>
</evidence>
<dbReference type="PIRSF" id="PIRSF002070">
    <property type="entry name" value="SSB"/>
    <property type="match status" value="1"/>
</dbReference>
<dbReference type="InterPro" id="IPR012340">
    <property type="entry name" value="NA-bd_OB-fold"/>
</dbReference>
<dbReference type="AlphaFoldDB" id="A0A1J5PS88"/>
<dbReference type="PANTHER" id="PTHR10302">
    <property type="entry name" value="SINGLE-STRANDED DNA-BINDING PROTEIN"/>
    <property type="match status" value="1"/>
</dbReference>
<dbReference type="PROSITE" id="PS50935">
    <property type="entry name" value="SSB"/>
    <property type="match status" value="1"/>
</dbReference>
<dbReference type="EMBL" id="MLJW01002660">
    <property type="protein sequence ID" value="OIQ74002.1"/>
    <property type="molecule type" value="Genomic_DNA"/>
</dbReference>
<name>A0A1J5PS88_9ZZZZ</name>
<dbReference type="InterPro" id="IPR011344">
    <property type="entry name" value="ssDNA-bd"/>
</dbReference>
<sequence>MSLNTLILTGNLGSDPRIALTTTGKQKASFSIATSRTSRAADGTKTQQTEWTPVIAWGRLASRAEKLLAKGAYILVQGEKRTRTYTDGDGVLRSIVELVAQDFRLLSHKAAN</sequence>
<dbReference type="NCBIfam" id="TIGR00621">
    <property type="entry name" value="ssb"/>
    <property type="match status" value="1"/>
</dbReference>
<reference evidence="3" key="1">
    <citation type="submission" date="2016-10" db="EMBL/GenBank/DDBJ databases">
        <title>Sequence of Gallionella enrichment culture.</title>
        <authorList>
            <person name="Poehlein A."/>
            <person name="Muehling M."/>
            <person name="Daniel R."/>
        </authorList>
    </citation>
    <scope>NUCLEOTIDE SEQUENCE</scope>
</reference>
<feature type="region of interest" description="Disordered" evidence="2">
    <location>
        <begin position="25"/>
        <end position="46"/>
    </location>
</feature>
<dbReference type="HAMAP" id="MF_00984">
    <property type="entry name" value="SSB"/>
    <property type="match status" value="1"/>
</dbReference>
<dbReference type="CDD" id="cd04496">
    <property type="entry name" value="SSB_OBF"/>
    <property type="match status" value="1"/>
</dbReference>
<dbReference type="GO" id="GO:0006260">
    <property type="term" value="P:DNA replication"/>
    <property type="evidence" value="ECO:0007669"/>
    <property type="project" value="InterPro"/>
</dbReference>
<keyword evidence="1 3" id="KW-0238">DNA-binding</keyword>
<dbReference type="GO" id="GO:0003697">
    <property type="term" value="F:single-stranded DNA binding"/>
    <property type="evidence" value="ECO:0007669"/>
    <property type="project" value="InterPro"/>
</dbReference>
<gene>
    <name evidence="3" type="primary">ssb_17</name>
    <name evidence="3" type="ORF">GALL_443570</name>
</gene>
<comment type="caution">
    <text evidence="3">The sequence shown here is derived from an EMBL/GenBank/DDBJ whole genome shotgun (WGS) entry which is preliminary data.</text>
</comment>